<dbReference type="InterPro" id="IPR007890">
    <property type="entry name" value="CHASE2"/>
</dbReference>
<dbReference type="RefSeq" id="WP_008231868.1">
    <property type="nucleotide sequence ID" value="NZ_CAIY01000012.1"/>
</dbReference>
<keyword evidence="1" id="KW-0472">Membrane</keyword>
<feature type="domain" description="GGDEF" evidence="3">
    <location>
        <begin position="601"/>
        <end position="732"/>
    </location>
</feature>
<dbReference type="PANTHER" id="PTHR44757">
    <property type="entry name" value="DIGUANYLATE CYCLASE DGCP"/>
    <property type="match status" value="1"/>
</dbReference>
<sequence>MSKHLSHTLLRLWLYIRQSLIGRKRELVTASCMAVCTFSLRSLGTLQHVELTLLDQFFHLRPAQISEDRVTIIAIDENSLRDIGYWPIPDGVLANLIEKIKACQPRAIGLHLYRDFPIQPGNHELQKVYQSTPNLVGIELLATQQSIRVLPPPLLKQRHQVGFNNLLFDVDGKVRRNSLYWHVNGRVHDSFAFKLAKLYLAEDNIRPSQLGRNQPIQLGQAIFHRFQANDGSYIREDNRGYQILSNLSSISCVNNTSSNCNFRQISLQNVLDKEIPSKWFKNKIVLIGSTASSIQGFVPNPNTSIFKNKGESISGVELQAYFIDELISAAYKEKTLLRVWPESVEWLWIYAWAYLGAITIWQVQNLGTSVFRTFSSCILLMGSTYILFLNGLWLPVLPCLLTFCGSAIAITYQTTQIQEGLKRSKEFLDELINTIPDPIFVKNERHQWIVINDAYCKLIGHPKIDLLEKSEYDFFPKQQADRFRLQDKLVFKNQYTQEQEEEFTNATGQTHIIATKRSLHKDGAGNLFLIVLIRDITDSKLREEHLKRKAEELVRSNHELKIQEDYLRYLAYNDPLTGLPNRKYFLEKLQESLEWSEHNNSLLGLLFIDLDGFKQVNDTLGHEMGDRLLVTVAERLNNILRNSDTVARLGGDEFTIILSGIPDMEIISAISKKVLCTLSEPILLGTNIANISASIGISIYPNNSRNADIMIRQADAAMYHAKRSGKNCFRFA</sequence>
<evidence type="ECO:0000259" key="3">
    <source>
        <dbReference type="PROSITE" id="PS50887"/>
    </source>
</evidence>
<dbReference type="SMART" id="SM01080">
    <property type="entry name" value="CHASE2"/>
    <property type="match status" value="1"/>
</dbReference>
<dbReference type="Gene3D" id="3.30.450.20">
    <property type="entry name" value="PAS domain"/>
    <property type="match status" value="1"/>
</dbReference>
<dbReference type="InterPro" id="IPR035965">
    <property type="entry name" value="PAS-like_dom_sf"/>
</dbReference>
<feature type="transmembrane region" description="Helical" evidence="1">
    <location>
        <begin position="370"/>
        <end position="388"/>
    </location>
</feature>
<comment type="caution">
    <text evidence="4">The sequence shown here is derived from an EMBL/GenBank/DDBJ whole genome shotgun (WGS) entry which is preliminary data.</text>
</comment>
<dbReference type="PROSITE" id="PS50887">
    <property type="entry name" value="GGDEF"/>
    <property type="match status" value="1"/>
</dbReference>
<dbReference type="PROSITE" id="PS50112">
    <property type="entry name" value="PAS"/>
    <property type="match status" value="1"/>
</dbReference>
<dbReference type="OrthoDB" id="9759607at2"/>
<dbReference type="EMBL" id="CAIY01000012">
    <property type="protein sequence ID" value="CCH66434.1"/>
    <property type="molecule type" value="Genomic_DNA"/>
</dbReference>
<dbReference type="Gene3D" id="3.30.70.270">
    <property type="match status" value="1"/>
</dbReference>
<dbReference type="Pfam" id="PF08448">
    <property type="entry name" value="PAS_4"/>
    <property type="match status" value="1"/>
</dbReference>
<dbReference type="SUPFAM" id="SSF55073">
    <property type="entry name" value="Nucleotide cyclase"/>
    <property type="match status" value="1"/>
</dbReference>
<dbReference type="Proteomes" id="UP000053051">
    <property type="component" value="Unassembled WGS sequence"/>
</dbReference>
<proteinExistence type="predicted"/>
<accession>M1WQK4</accession>
<dbReference type="AlphaFoldDB" id="M1WQK4"/>
<name>M1WQK4_9NOST</name>
<evidence type="ECO:0000259" key="2">
    <source>
        <dbReference type="PROSITE" id="PS50112"/>
    </source>
</evidence>
<protein>
    <submittedName>
        <fullName evidence="4">Putative diguanylate cyclase (GGDEF domain) with PAS/PAC and Chase2 sensors</fullName>
    </submittedName>
</protein>
<dbReference type="InterPro" id="IPR000160">
    <property type="entry name" value="GGDEF_dom"/>
</dbReference>
<keyword evidence="1" id="KW-0812">Transmembrane</keyword>
<dbReference type="PANTHER" id="PTHR44757:SF2">
    <property type="entry name" value="BIOFILM ARCHITECTURE MAINTENANCE PROTEIN MBAA"/>
    <property type="match status" value="1"/>
</dbReference>
<feature type="transmembrane region" description="Helical" evidence="1">
    <location>
        <begin position="346"/>
        <end position="363"/>
    </location>
</feature>
<keyword evidence="1" id="KW-1133">Transmembrane helix</keyword>
<dbReference type="Pfam" id="PF00990">
    <property type="entry name" value="GGDEF"/>
    <property type="match status" value="1"/>
</dbReference>
<dbReference type="NCBIfam" id="TIGR00229">
    <property type="entry name" value="sensory_box"/>
    <property type="match status" value="1"/>
</dbReference>
<feature type="domain" description="PAS" evidence="2">
    <location>
        <begin position="424"/>
        <end position="494"/>
    </location>
</feature>
<dbReference type="SMART" id="SM00091">
    <property type="entry name" value="PAS"/>
    <property type="match status" value="1"/>
</dbReference>
<dbReference type="InterPro" id="IPR052155">
    <property type="entry name" value="Biofilm_reg_signaling"/>
</dbReference>
<evidence type="ECO:0000313" key="5">
    <source>
        <dbReference type="Proteomes" id="UP000053051"/>
    </source>
</evidence>
<dbReference type="Pfam" id="PF05226">
    <property type="entry name" value="CHASE2"/>
    <property type="match status" value="1"/>
</dbReference>
<keyword evidence="5" id="KW-1185">Reference proteome</keyword>
<dbReference type="SUPFAM" id="SSF55785">
    <property type="entry name" value="PYP-like sensor domain (PAS domain)"/>
    <property type="match status" value="1"/>
</dbReference>
<dbReference type="NCBIfam" id="TIGR00254">
    <property type="entry name" value="GGDEF"/>
    <property type="match status" value="1"/>
</dbReference>
<dbReference type="InterPro" id="IPR000014">
    <property type="entry name" value="PAS"/>
</dbReference>
<evidence type="ECO:0000313" key="4">
    <source>
        <dbReference type="EMBL" id="CCH66434.1"/>
    </source>
</evidence>
<dbReference type="InterPro" id="IPR029787">
    <property type="entry name" value="Nucleotide_cyclase"/>
</dbReference>
<dbReference type="InterPro" id="IPR013656">
    <property type="entry name" value="PAS_4"/>
</dbReference>
<dbReference type="CDD" id="cd00130">
    <property type="entry name" value="PAS"/>
    <property type="match status" value="1"/>
</dbReference>
<reference evidence="4 5" key="1">
    <citation type="submission" date="2012-05" db="EMBL/GenBank/DDBJ databases">
        <authorList>
            <person name="Hilton J."/>
        </authorList>
    </citation>
    <scope>NUCLEOTIDE SEQUENCE [LARGE SCALE GENOMIC DNA]</scope>
    <source>
        <strain evidence="4 5">HH01</strain>
    </source>
</reference>
<gene>
    <name evidence="4" type="ORF">RINTHH_2790</name>
</gene>
<dbReference type="CDD" id="cd01949">
    <property type="entry name" value="GGDEF"/>
    <property type="match status" value="1"/>
</dbReference>
<dbReference type="FunFam" id="3.30.70.270:FF:000001">
    <property type="entry name" value="Diguanylate cyclase domain protein"/>
    <property type="match status" value="1"/>
</dbReference>
<organism evidence="4 5">
    <name type="scientific">Richelia intracellularis HH01</name>
    <dbReference type="NCBI Taxonomy" id="1165094"/>
    <lineage>
        <taxon>Bacteria</taxon>
        <taxon>Bacillati</taxon>
        <taxon>Cyanobacteriota</taxon>
        <taxon>Cyanophyceae</taxon>
        <taxon>Nostocales</taxon>
        <taxon>Nostocaceae</taxon>
        <taxon>Richelia</taxon>
    </lineage>
</organism>
<reference evidence="5" key="2">
    <citation type="submission" date="2016-01" db="EMBL/GenBank/DDBJ databases">
        <title>Diatom-associated endosymboitic cyanobacterium lacks core nitrogen metabolism enzymes.</title>
        <authorList>
            <person name="Hilton J.A."/>
            <person name="Foster R.A."/>
            <person name="Tripp H.J."/>
            <person name="Carter B.J."/>
            <person name="Zehr J.P."/>
            <person name="Villareal T.A."/>
        </authorList>
    </citation>
    <scope>NUCLEOTIDE SEQUENCE [LARGE SCALE GENOMIC DNA]</scope>
    <source>
        <strain evidence="5">HH01</strain>
    </source>
</reference>
<dbReference type="SMART" id="SM00267">
    <property type="entry name" value="GGDEF"/>
    <property type="match status" value="1"/>
</dbReference>
<dbReference type="InterPro" id="IPR043128">
    <property type="entry name" value="Rev_trsase/Diguanyl_cyclase"/>
</dbReference>
<dbReference type="STRING" id="1165094.RINTHH_2790"/>
<evidence type="ECO:0000256" key="1">
    <source>
        <dbReference type="SAM" id="Phobius"/>
    </source>
</evidence>